<evidence type="ECO:0008006" key="4">
    <source>
        <dbReference type="Google" id="ProtNLM"/>
    </source>
</evidence>
<gene>
    <name evidence="2" type="ORF">ASU33_20115</name>
</gene>
<protein>
    <recommendedName>
        <fullName evidence="4">Lipoprotein</fullName>
    </recommendedName>
</protein>
<evidence type="ECO:0000256" key="1">
    <source>
        <dbReference type="SAM" id="SignalP"/>
    </source>
</evidence>
<name>A0A9X0L5W6_SOLP1</name>
<dbReference type="PROSITE" id="PS51257">
    <property type="entry name" value="PROKAR_LIPOPROTEIN"/>
    <property type="match status" value="1"/>
</dbReference>
<dbReference type="EMBL" id="LNAL01000005">
    <property type="protein sequence ID" value="KUG09125.1"/>
    <property type="molecule type" value="Genomic_DNA"/>
</dbReference>
<evidence type="ECO:0000313" key="2">
    <source>
        <dbReference type="EMBL" id="KUG09125.1"/>
    </source>
</evidence>
<comment type="caution">
    <text evidence="2">The sequence shown here is derived from an EMBL/GenBank/DDBJ whole genome shotgun (WGS) entry which is preliminary data.</text>
</comment>
<keyword evidence="3" id="KW-1185">Reference proteome</keyword>
<organism evidence="2 3">
    <name type="scientific">Solirubrum puertoriconensis</name>
    <dbReference type="NCBI Taxonomy" id="1751427"/>
    <lineage>
        <taxon>Bacteria</taxon>
        <taxon>Pseudomonadati</taxon>
        <taxon>Bacteroidota</taxon>
        <taxon>Cytophagia</taxon>
        <taxon>Cytophagales</taxon>
    </lineage>
</organism>
<sequence length="133" mass="14019">MKSLVLFLLTSLLLLASACNEDSYLEGFGPATPTGGTGGPTGPSVGRITLYCTNTKLDYCGNLTVYVDNNYKGEIADRATNTPACGANGNRVLTLELPVGSHSFSISSTTSNCLRYTFTASVSKNSCSLKEMQ</sequence>
<reference evidence="2 3" key="1">
    <citation type="submission" date="2015-11" db="EMBL/GenBank/DDBJ databases">
        <title>Solirubrum puertoriconensis gen. nov. an environmental bacteria isolated in Puerto Rico.</title>
        <authorList>
            <person name="Cuebas-Irizarry M.F."/>
            <person name="Montalvo-Rodriguez R."/>
        </authorList>
    </citation>
    <scope>NUCLEOTIDE SEQUENCE [LARGE SCALE GENOMIC DNA]</scope>
    <source>
        <strain evidence="2 3">MC1A</strain>
    </source>
</reference>
<evidence type="ECO:0000313" key="3">
    <source>
        <dbReference type="Proteomes" id="UP000054223"/>
    </source>
</evidence>
<feature type="signal peptide" evidence="1">
    <location>
        <begin position="1"/>
        <end position="18"/>
    </location>
</feature>
<dbReference type="AlphaFoldDB" id="A0A9X0L5W6"/>
<accession>A0A9X0L5W6</accession>
<keyword evidence="1" id="KW-0732">Signal</keyword>
<proteinExistence type="predicted"/>
<dbReference type="RefSeq" id="WP_059068635.1">
    <property type="nucleotide sequence ID" value="NZ_LNAL01000005.1"/>
</dbReference>
<dbReference type="Proteomes" id="UP000054223">
    <property type="component" value="Unassembled WGS sequence"/>
</dbReference>
<feature type="chain" id="PRO_5040742348" description="Lipoprotein" evidence="1">
    <location>
        <begin position="19"/>
        <end position="133"/>
    </location>
</feature>